<keyword evidence="9" id="KW-1185">Reference proteome</keyword>
<protein>
    <submittedName>
        <fullName evidence="8">DegS peptidase</fullName>
    </submittedName>
</protein>
<dbReference type="FunFam" id="2.40.10.10:FF:000001">
    <property type="entry name" value="Periplasmic serine protease DegS"/>
    <property type="match status" value="1"/>
</dbReference>
<evidence type="ECO:0000259" key="7">
    <source>
        <dbReference type="PROSITE" id="PS50106"/>
    </source>
</evidence>
<evidence type="ECO:0000256" key="4">
    <source>
        <dbReference type="ARBA" id="ARBA00022825"/>
    </source>
</evidence>
<keyword evidence="2" id="KW-0645">Protease</keyword>
<dbReference type="Gene3D" id="2.40.10.10">
    <property type="entry name" value="Trypsin-like serine proteases"/>
    <property type="match status" value="2"/>
</dbReference>
<dbReference type="PROSITE" id="PS50106">
    <property type="entry name" value="PDZ"/>
    <property type="match status" value="1"/>
</dbReference>
<organism evidence="8 9">
    <name type="scientific">Ferrimonas balearica (strain DSM 9799 / CCM 4581 / KCTC 23876 / PAT)</name>
    <dbReference type="NCBI Taxonomy" id="550540"/>
    <lineage>
        <taxon>Bacteria</taxon>
        <taxon>Pseudomonadati</taxon>
        <taxon>Pseudomonadota</taxon>
        <taxon>Gammaproteobacteria</taxon>
        <taxon>Alteromonadales</taxon>
        <taxon>Ferrimonadaceae</taxon>
        <taxon>Ferrimonas</taxon>
    </lineage>
</organism>
<dbReference type="InterPro" id="IPR009003">
    <property type="entry name" value="Peptidase_S1_PA"/>
</dbReference>
<evidence type="ECO:0000313" key="9">
    <source>
        <dbReference type="Proteomes" id="UP000006683"/>
    </source>
</evidence>
<feature type="binding site" evidence="6">
    <location>
        <position position="187"/>
    </location>
    <ligand>
        <name>substrate</name>
    </ligand>
</feature>
<feature type="active site" description="Charge relay system" evidence="5">
    <location>
        <position position="203"/>
    </location>
</feature>
<dbReference type="Gene3D" id="2.30.42.10">
    <property type="match status" value="1"/>
</dbReference>
<dbReference type="Pfam" id="PF13365">
    <property type="entry name" value="Trypsin_2"/>
    <property type="match status" value="1"/>
</dbReference>
<dbReference type="HOGENOM" id="CLU_020120_2_2_6"/>
<proteinExistence type="inferred from homology"/>
<dbReference type="InterPro" id="IPR001940">
    <property type="entry name" value="Peptidase_S1C"/>
</dbReference>
<dbReference type="Pfam" id="PF17820">
    <property type="entry name" value="PDZ_6"/>
    <property type="match status" value="1"/>
</dbReference>
<evidence type="ECO:0000256" key="5">
    <source>
        <dbReference type="PIRSR" id="PIRSR611783-1"/>
    </source>
</evidence>
<dbReference type="AlphaFoldDB" id="E1SMB6"/>
<dbReference type="InterPro" id="IPR041489">
    <property type="entry name" value="PDZ_6"/>
</dbReference>
<dbReference type="SMART" id="SM00228">
    <property type="entry name" value="PDZ"/>
    <property type="match status" value="1"/>
</dbReference>
<dbReference type="GO" id="GO:0006508">
    <property type="term" value="P:proteolysis"/>
    <property type="evidence" value="ECO:0007669"/>
    <property type="project" value="UniProtKB-KW"/>
</dbReference>
<evidence type="ECO:0000256" key="6">
    <source>
        <dbReference type="PIRSR" id="PIRSR611783-2"/>
    </source>
</evidence>
<dbReference type="SUPFAM" id="SSF50494">
    <property type="entry name" value="Trypsin-like serine proteases"/>
    <property type="match status" value="1"/>
</dbReference>
<dbReference type="PRINTS" id="PR00834">
    <property type="entry name" value="PROTEASES2C"/>
</dbReference>
<dbReference type="InterPro" id="IPR001478">
    <property type="entry name" value="PDZ"/>
</dbReference>
<feature type="active site" description="Charge relay system" evidence="5">
    <location>
        <position position="130"/>
    </location>
</feature>
<dbReference type="STRING" id="550540.Fbal_3427"/>
<dbReference type="KEGG" id="fbl:Fbal_3427"/>
<comment type="similarity">
    <text evidence="1">Belongs to the peptidase S1C family.</text>
</comment>
<dbReference type="NCBIfam" id="TIGR02038">
    <property type="entry name" value="protease_degS"/>
    <property type="match status" value="1"/>
</dbReference>
<dbReference type="OrthoDB" id="9758917at2"/>
<feature type="domain" description="PDZ" evidence="7">
    <location>
        <begin position="248"/>
        <end position="339"/>
    </location>
</feature>
<dbReference type="InterPro" id="IPR036034">
    <property type="entry name" value="PDZ_sf"/>
</dbReference>
<accession>E1SMB6</accession>
<evidence type="ECO:0000256" key="1">
    <source>
        <dbReference type="ARBA" id="ARBA00010541"/>
    </source>
</evidence>
<dbReference type="SUPFAM" id="SSF50156">
    <property type="entry name" value="PDZ domain-like"/>
    <property type="match status" value="1"/>
</dbReference>
<name>E1SMB6_FERBD</name>
<evidence type="ECO:0000256" key="3">
    <source>
        <dbReference type="ARBA" id="ARBA00022801"/>
    </source>
</evidence>
<dbReference type="InterPro" id="IPR043504">
    <property type="entry name" value="Peptidase_S1_PA_chymotrypsin"/>
</dbReference>
<evidence type="ECO:0000313" key="8">
    <source>
        <dbReference type="EMBL" id="ADN77625.1"/>
    </source>
</evidence>
<keyword evidence="3" id="KW-0378">Hydrolase</keyword>
<feature type="active site" description="Charge relay system" evidence="5">
    <location>
        <position position="100"/>
    </location>
</feature>
<dbReference type="Proteomes" id="UP000006683">
    <property type="component" value="Chromosome"/>
</dbReference>
<evidence type="ECO:0000256" key="2">
    <source>
        <dbReference type="ARBA" id="ARBA00022670"/>
    </source>
</evidence>
<dbReference type="PANTHER" id="PTHR43343:SF3">
    <property type="entry name" value="PROTEASE DO-LIKE 8, CHLOROPLASTIC"/>
    <property type="match status" value="1"/>
</dbReference>
<keyword evidence="4" id="KW-0720">Serine protease</keyword>
<dbReference type="PANTHER" id="PTHR43343">
    <property type="entry name" value="PEPTIDASE S12"/>
    <property type="match status" value="1"/>
</dbReference>
<dbReference type="EMBL" id="CP002209">
    <property type="protein sequence ID" value="ADN77625.1"/>
    <property type="molecule type" value="Genomic_DNA"/>
</dbReference>
<gene>
    <name evidence="8" type="ordered locus">Fbal_3427</name>
</gene>
<dbReference type="eggNOG" id="COG0265">
    <property type="taxonomic scope" value="Bacteria"/>
</dbReference>
<dbReference type="InterPro" id="IPR011783">
    <property type="entry name" value="Pept_S1C_DegS"/>
</dbReference>
<dbReference type="GO" id="GO:0004252">
    <property type="term" value="F:serine-type endopeptidase activity"/>
    <property type="evidence" value="ECO:0007669"/>
    <property type="project" value="InterPro"/>
</dbReference>
<sequence>MTFTALLRYLLKPVLAGLALAAIIVLLTPGLREQLPRLGGPASQVERTTFAHAVRAAAPAVVNVYSQRQTRDGAGAELTPQGLGSGIIMRSDGVVLTNYHVVSSADQIYVALQDGRWANAEMIGSDPWTDLAVLQIGLDNLPTIPLDANRKAQVGDMVLAIGNPYNLGQTITQGIISATGRNGLSSSYQDFIQTDAAINQGNSGGALVDADGVLVGVNTANYQWLGDAGVGLNFAIPIELAYKIMNKLIKDGRVIRGHLGLTGQAVDQTTARLLRLPQPIGVLTTEVDPHGPAARAGLRPNDVLVAFNGETITGADMLMDSIAETPPGTEVNLTLVRRGSYYSVPVTIGEKPSAPTPQRR</sequence>
<dbReference type="RefSeq" id="WP_013346931.1">
    <property type="nucleotide sequence ID" value="NC_014541.1"/>
</dbReference>
<dbReference type="GeneID" id="67183641"/>
<reference evidence="8 9" key="1">
    <citation type="journal article" date="2010" name="Stand. Genomic Sci.">
        <title>Complete genome sequence of Ferrimonas balearica type strain (PAT).</title>
        <authorList>
            <person name="Nolan M."/>
            <person name="Sikorski J."/>
            <person name="Davenport K."/>
            <person name="Lucas S."/>
            <person name="Glavina Del Rio T."/>
            <person name="Tice H."/>
            <person name="Cheng J."/>
            <person name="Goodwin L."/>
            <person name="Pitluck S."/>
            <person name="Liolios K."/>
            <person name="Ivanova N."/>
            <person name="Mavromatis K."/>
            <person name="Ovchinnikova G."/>
            <person name="Pati A."/>
            <person name="Chen A."/>
            <person name="Palaniappan K."/>
            <person name="Land M."/>
            <person name="Hauser L."/>
            <person name="Chang Y."/>
            <person name="Jeffries C."/>
            <person name="Tapia R."/>
            <person name="Brettin T."/>
            <person name="Detter J."/>
            <person name="Han C."/>
            <person name="Yasawong M."/>
            <person name="Rohde M."/>
            <person name="Tindall B."/>
            <person name="Goker M."/>
            <person name="Woyke T."/>
            <person name="Bristow J."/>
            <person name="Eisen J."/>
            <person name="Markowitz V."/>
            <person name="Hugenholtz P."/>
            <person name="Kyrpides N."/>
            <person name="Klenk H."/>
            <person name="Lapidus A."/>
        </authorList>
    </citation>
    <scope>NUCLEOTIDE SEQUENCE [LARGE SCALE GENOMIC DNA]</scope>
    <source>
        <strain evidence="9">DSM 9799 / CCM 4581 / KCTC 23876 / PAT</strain>
    </source>
</reference>
<dbReference type="InterPro" id="IPR051201">
    <property type="entry name" value="Chloro_Bact_Ser_Proteases"/>
</dbReference>